<dbReference type="RefSeq" id="WP_012420886.1">
    <property type="nucleotide sequence ID" value="NC_010655.1"/>
</dbReference>
<evidence type="ECO:0000313" key="2">
    <source>
        <dbReference type="EMBL" id="ACD05672.1"/>
    </source>
</evidence>
<dbReference type="KEGG" id="amu:Amuc_1858"/>
<dbReference type="PaxDb" id="349741-Amuc_1858"/>
<dbReference type="InterPro" id="IPR027417">
    <property type="entry name" value="P-loop_NTPase"/>
</dbReference>
<dbReference type="HOGENOM" id="CLU_031446_0_0_0"/>
<evidence type="ECO:0000313" key="3">
    <source>
        <dbReference type="Proteomes" id="UP000001031"/>
    </source>
</evidence>
<accession>B2UN61</accession>
<dbReference type="InterPro" id="IPR018647">
    <property type="entry name" value="SLFN_3-like_DNA/RNA_helicase"/>
</dbReference>
<dbReference type="SUPFAM" id="SSF52540">
    <property type="entry name" value="P-loop containing nucleoside triphosphate hydrolases"/>
    <property type="match status" value="2"/>
</dbReference>
<dbReference type="BioCyc" id="AMUC349741:G1GBX-1984-MONOMER"/>
<name>B2UN61_AKKM8</name>
<keyword evidence="3" id="KW-1185">Reference proteome</keyword>
<dbReference type="Gene3D" id="3.40.50.300">
    <property type="entry name" value="P-loop containing nucleotide triphosphate hydrolases"/>
    <property type="match status" value="1"/>
</dbReference>
<evidence type="ECO:0000259" key="1">
    <source>
        <dbReference type="Pfam" id="PF09848"/>
    </source>
</evidence>
<proteinExistence type="predicted"/>
<dbReference type="AlphaFoldDB" id="B2UN61"/>
<organism evidence="2 3">
    <name type="scientific">Akkermansia muciniphila (strain ATCC BAA-835 / DSM 22959 / JCM 33894 / BCRC 81048 / CCUG 64013 / CIP 107961 / Muc)</name>
    <dbReference type="NCBI Taxonomy" id="349741"/>
    <lineage>
        <taxon>Bacteria</taxon>
        <taxon>Pseudomonadati</taxon>
        <taxon>Verrucomicrobiota</taxon>
        <taxon>Verrucomicrobiia</taxon>
        <taxon>Verrucomicrobiales</taxon>
        <taxon>Akkermansiaceae</taxon>
        <taxon>Akkermansia</taxon>
    </lineage>
</organism>
<dbReference type="Proteomes" id="UP000001031">
    <property type="component" value="Chromosome"/>
</dbReference>
<dbReference type="EMBL" id="CP001071">
    <property type="protein sequence ID" value="ACD05672.1"/>
    <property type="molecule type" value="Genomic_DNA"/>
</dbReference>
<reference evidence="3" key="1">
    <citation type="journal article" date="2011" name="PLoS ONE">
        <title>The genome of Akkermansia muciniphila, a dedicated intestinal mucin degrader, and its use in exploring intestinal metagenomes.</title>
        <authorList>
            <person name="van Passel M.W."/>
            <person name="Kant R."/>
            <person name="Zoetendal E.G."/>
            <person name="Plugge C.M."/>
            <person name="Derrien M."/>
            <person name="Malfatti S.A."/>
            <person name="Chain P.S."/>
            <person name="Woyke T."/>
            <person name="Palva A."/>
            <person name="de Vos W.M."/>
            <person name="Smidt H."/>
        </authorList>
    </citation>
    <scope>NUCLEOTIDE SEQUENCE [LARGE SCALE GENOMIC DNA]</scope>
    <source>
        <strain evidence="3">ATCC BAA-835 / DSM 22959 / JCM 33894 / BCRC 81048 / CCUG 64013 / CIP 107961 / Muc</strain>
    </source>
</reference>
<dbReference type="eggNOG" id="COG3410">
    <property type="taxonomic scope" value="Bacteria"/>
</dbReference>
<feature type="domain" description="Schlafen group 3-like DNA/RNA helicase" evidence="1">
    <location>
        <begin position="235"/>
        <end position="625"/>
    </location>
</feature>
<protein>
    <recommendedName>
        <fullName evidence="1">Schlafen group 3-like DNA/RNA helicase domain-containing protein</fullName>
    </recommendedName>
</protein>
<dbReference type="Pfam" id="PF09848">
    <property type="entry name" value="SLFN-g3_helicase"/>
    <property type="match status" value="1"/>
</dbReference>
<dbReference type="STRING" id="349741.Amuc_1858"/>
<gene>
    <name evidence="2" type="ordered locus">Amuc_1858</name>
</gene>
<sequence length="660" mass="75842">MIQRSYYFNDLQSFCTQTLEEILGQIALHTPFSLDQNSRNSFVHEIRLLQSVLKSIPSGSIALEYTIPRIGERIDVVIACAGILYILEFKVGESSYPRHAIDQVVDYALALKYFHQESYQKKIVPLVVCTHAPSKEFQLIMNPDGVYLPILCNDNTLGPNLTKLTNNLCDDEFHFKQWLISPYMPTPTIIEAAQALYRGHGVKEISRSSAGAYNLSLTTKVLNRIIEQSKQYHQKSICFVTGVPGAGKTLVGLNIANERHQYDKQEHAVFLSGNGPLVAVLREALVRDEIKRCKGKITKITSKRKVAAFIQNIHHFRDTYLPPSEQVPAEKVTIFDEAQRAWTKEQTAKFMLKRHVPSWNMSEPEFLISVMDRHQDWAVIICLIGGGQEIHTGEAGLLAWFDALRNHFPHWNVYVSPQISDVEYTQGKTLESLFMGLHLYQEKKLHLSVSLRSFRNEKVSAFVKSLLDENLPIAQQLYSELSLNYPIVITRSLEKAKQWVQNQSRGTERYGLISSSGAKRLRQFGIWVQNDIQAENWFLNDKEDVRSSYFLEETATEFDIQGLEIDWAIVAWDADFRIEKGHFKAYNFKGSSWKIVRKKDAQLYLKNTYRVLLTRARQGFVIFIPKGCDEDLTRHSSFYDGIYYYLKEIGIKELCLSEEQ</sequence>